<evidence type="ECO:0000256" key="2">
    <source>
        <dbReference type="ARBA" id="ARBA00005031"/>
    </source>
</evidence>
<dbReference type="CDD" id="cd03313">
    <property type="entry name" value="enolase"/>
    <property type="match status" value="1"/>
</dbReference>
<dbReference type="PANTHER" id="PTHR11902">
    <property type="entry name" value="ENOLASE"/>
    <property type="match status" value="1"/>
</dbReference>
<dbReference type="SUPFAM" id="SSF51604">
    <property type="entry name" value="Enolase C-terminal domain-like"/>
    <property type="match status" value="1"/>
</dbReference>
<feature type="domain" description="Enolase C-terminal TIM barrel" evidence="9">
    <location>
        <begin position="198"/>
        <end position="488"/>
    </location>
</feature>
<dbReference type="Gene3D" id="3.30.390.10">
    <property type="entry name" value="Enolase-like, N-terminal domain"/>
    <property type="match status" value="1"/>
</dbReference>
<reference evidence="11" key="1">
    <citation type="submission" date="2020-06" db="EMBL/GenBank/DDBJ databases">
        <title>WGS assembly of Ceratodon purpureus strain R40.</title>
        <authorList>
            <person name="Carey S.B."/>
            <person name="Jenkins J."/>
            <person name="Shu S."/>
            <person name="Lovell J.T."/>
            <person name="Sreedasyam A."/>
            <person name="Maumus F."/>
            <person name="Tiley G.P."/>
            <person name="Fernandez-Pozo N."/>
            <person name="Barry K."/>
            <person name="Chen C."/>
            <person name="Wang M."/>
            <person name="Lipzen A."/>
            <person name="Daum C."/>
            <person name="Saski C.A."/>
            <person name="Payton A.C."/>
            <person name="Mcbreen J.C."/>
            <person name="Conrad R.E."/>
            <person name="Kollar L.M."/>
            <person name="Olsson S."/>
            <person name="Huttunen S."/>
            <person name="Landis J.B."/>
            <person name="Wickett N.J."/>
            <person name="Johnson M.G."/>
            <person name="Rensing S.A."/>
            <person name="Grimwood J."/>
            <person name="Schmutz J."/>
            <person name="Mcdaniel S.F."/>
        </authorList>
    </citation>
    <scope>NUCLEOTIDE SEQUENCE</scope>
    <source>
        <strain evidence="11">R40</strain>
    </source>
</reference>
<dbReference type="Pfam" id="PF03952">
    <property type="entry name" value="Enolase_N"/>
    <property type="match status" value="1"/>
</dbReference>
<dbReference type="AlphaFoldDB" id="A0A8T0H5S7"/>
<dbReference type="InterPro" id="IPR020811">
    <property type="entry name" value="Enolase_N"/>
</dbReference>
<dbReference type="SFLD" id="SFLDF00002">
    <property type="entry name" value="enolase"/>
    <property type="match status" value="1"/>
</dbReference>
<dbReference type="SMART" id="SM01193">
    <property type="entry name" value="Enolase_N"/>
    <property type="match status" value="1"/>
</dbReference>
<evidence type="ECO:0000256" key="3">
    <source>
        <dbReference type="ARBA" id="ARBA00009604"/>
    </source>
</evidence>
<dbReference type="GO" id="GO:0006096">
    <property type="term" value="P:glycolytic process"/>
    <property type="evidence" value="ECO:0007669"/>
    <property type="project" value="UniProtKB-KW"/>
</dbReference>
<dbReference type="GO" id="GO:0004634">
    <property type="term" value="F:phosphopyruvate hydratase activity"/>
    <property type="evidence" value="ECO:0007669"/>
    <property type="project" value="UniProtKB-EC"/>
</dbReference>
<evidence type="ECO:0000259" key="10">
    <source>
        <dbReference type="SMART" id="SM01193"/>
    </source>
</evidence>
<keyword evidence="6" id="KW-0324">Glycolysis</keyword>
<feature type="region of interest" description="Disordered" evidence="8">
    <location>
        <begin position="1"/>
        <end position="35"/>
    </location>
</feature>
<feature type="domain" description="Enolase N-terminal" evidence="10">
    <location>
        <begin position="61"/>
        <end position="190"/>
    </location>
</feature>
<gene>
    <name evidence="11" type="ORF">KC19_7G035000</name>
</gene>
<dbReference type="InterPro" id="IPR036849">
    <property type="entry name" value="Enolase-like_C_sf"/>
</dbReference>
<evidence type="ECO:0000313" key="11">
    <source>
        <dbReference type="EMBL" id="KAG0566057.1"/>
    </source>
</evidence>
<dbReference type="InterPro" id="IPR000941">
    <property type="entry name" value="Enolase"/>
</dbReference>
<dbReference type="PANTHER" id="PTHR11902:SF42">
    <property type="entry name" value="ENOLASE 1, CHLOROPLASTIC"/>
    <property type="match status" value="1"/>
</dbReference>
<dbReference type="GO" id="GO:0000287">
    <property type="term" value="F:magnesium ion binding"/>
    <property type="evidence" value="ECO:0007669"/>
    <property type="project" value="InterPro"/>
</dbReference>
<keyword evidence="5" id="KW-0460">Magnesium</keyword>
<comment type="pathway">
    <text evidence="2">Carbohydrate degradation; glycolysis; pyruvate from D-glyceraldehyde 3-phosphate: step 4/5.</text>
</comment>
<evidence type="ECO:0000313" key="12">
    <source>
        <dbReference type="Proteomes" id="UP000822688"/>
    </source>
</evidence>
<dbReference type="Proteomes" id="UP000822688">
    <property type="component" value="Chromosome 7"/>
</dbReference>
<dbReference type="EMBL" id="CM026428">
    <property type="protein sequence ID" value="KAG0566057.1"/>
    <property type="molecule type" value="Genomic_DNA"/>
</dbReference>
<keyword evidence="12" id="KW-1185">Reference proteome</keyword>
<dbReference type="Gene3D" id="3.20.20.120">
    <property type="entry name" value="Enolase-like C-terminal domain"/>
    <property type="match status" value="1"/>
</dbReference>
<dbReference type="NCBIfam" id="TIGR01060">
    <property type="entry name" value="eno"/>
    <property type="match status" value="1"/>
</dbReference>
<evidence type="ECO:0000256" key="4">
    <source>
        <dbReference type="ARBA" id="ARBA00012058"/>
    </source>
</evidence>
<dbReference type="PROSITE" id="PS00164">
    <property type="entry name" value="ENOLASE"/>
    <property type="match status" value="1"/>
</dbReference>
<dbReference type="SFLD" id="SFLDG00178">
    <property type="entry name" value="enolase"/>
    <property type="match status" value="1"/>
</dbReference>
<dbReference type="Pfam" id="PF00113">
    <property type="entry name" value="Enolase_C"/>
    <property type="match status" value="1"/>
</dbReference>
<accession>A0A8T0H5S7</accession>
<dbReference type="SUPFAM" id="SSF54826">
    <property type="entry name" value="Enolase N-terminal domain-like"/>
    <property type="match status" value="1"/>
</dbReference>
<sequence>MGTMRSTFMTGSKTSGKAWSRGSARSVTQLERQRPSTVQVGARAVDVATTSVRTGNAAARIESIKARQVIDSRGNPTVEVDLVADGKVFRSAVPSGASTGIYEALELRDGDALVFGGKGVLQAVQNINDVLGKKLVGLDTRKQGEIDSIMLELDGTANKGKLGANAILGVSLSVCRAGAHAEGVPLYRHIQALSGTKELVMPVPALNVINGGSHAGNKLAMQEFMILPVGASSFKEAMQMGCEVYQVLKGIIKKKYGQDACNVGDEGGFAPNIQDNREGLVLLVDAIEKAGYTGKVKLGMDVAASEFLTKDGRYDLDFKEQQNDGSKVLSGQALGELYKEFVRDFPIVSIEDPFDQDDWSSWSALQTGLNAQLVGDDLLVTNPKKIAEAISKKACNALLLKVNQIGSVTESIQAALDSKAAGWGVMVSHRSGETEDTFIADLAVGLASGQIKTGAPCRSERLAKYNQLLRIEEELGEVRYAGGSFRRPL</sequence>
<dbReference type="GO" id="GO:0000015">
    <property type="term" value="C:phosphopyruvate hydratase complex"/>
    <property type="evidence" value="ECO:0007669"/>
    <property type="project" value="InterPro"/>
</dbReference>
<comment type="similarity">
    <text evidence="3">Belongs to the enolase family.</text>
</comment>
<dbReference type="InterPro" id="IPR020810">
    <property type="entry name" value="Enolase_C"/>
</dbReference>
<name>A0A8T0H5S7_CERPU</name>
<proteinExistence type="inferred from homology"/>
<dbReference type="FunFam" id="3.20.20.120:FF:000002">
    <property type="entry name" value="Enolase 1"/>
    <property type="match status" value="1"/>
</dbReference>
<dbReference type="FunFam" id="3.30.390.10:FF:000001">
    <property type="entry name" value="Enolase"/>
    <property type="match status" value="1"/>
</dbReference>
<dbReference type="SMART" id="SM01192">
    <property type="entry name" value="Enolase_C"/>
    <property type="match status" value="1"/>
</dbReference>
<dbReference type="EC" id="4.2.1.11" evidence="4"/>
<evidence type="ECO:0000259" key="9">
    <source>
        <dbReference type="SMART" id="SM01192"/>
    </source>
</evidence>
<organism evidence="11 12">
    <name type="scientific">Ceratodon purpureus</name>
    <name type="common">Fire moss</name>
    <name type="synonym">Dicranum purpureum</name>
    <dbReference type="NCBI Taxonomy" id="3225"/>
    <lineage>
        <taxon>Eukaryota</taxon>
        <taxon>Viridiplantae</taxon>
        <taxon>Streptophyta</taxon>
        <taxon>Embryophyta</taxon>
        <taxon>Bryophyta</taxon>
        <taxon>Bryophytina</taxon>
        <taxon>Bryopsida</taxon>
        <taxon>Dicranidae</taxon>
        <taxon>Pseudoditrichales</taxon>
        <taxon>Ditrichaceae</taxon>
        <taxon>Ceratodon</taxon>
    </lineage>
</organism>
<dbReference type="InterPro" id="IPR020809">
    <property type="entry name" value="Enolase_CS"/>
</dbReference>
<comment type="caution">
    <text evidence="11">The sequence shown here is derived from an EMBL/GenBank/DDBJ whole genome shotgun (WGS) entry which is preliminary data.</text>
</comment>
<evidence type="ECO:0000256" key="5">
    <source>
        <dbReference type="ARBA" id="ARBA00022842"/>
    </source>
</evidence>
<evidence type="ECO:0000256" key="1">
    <source>
        <dbReference type="ARBA" id="ARBA00001946"/>
    </source>
</evidence>
<protein>
    <recommendedName>
        <fullName evidence="4">phosphopyruvate hydratase</fullName>
        <ecNumber evidence="4">4.2.1.11</ecNumber>
    </recommendedName>
</protein>
<dbReference type="HAMAP" id="MF_00318">
    <property type="entry name" value="Enolase"/>
    <property type="match status" value="1"/>
</dbReference>
<dbReference type="SFLD" id="SFLDS00001">
    <property type="entry name" value="Enolase"/>
    <property type="match status" value="1"/>
</dbReference>
<dbReference type="InterPro" id="IPR029017">
    <property type="entry name" value="Enolase-like_N"/>
</dbReference>
<dbReference type="PRINTS" id="PR00148">
    <property type="entry name" value="ENOLASE"/>
</dbReference>
<evidence type="ECO:0000256" key="6">
    <source>
        <dbReference type="ARBA" id="ARBA00023152"/>
    </source>
</evidence>
<dbReference type="OrthoDB" id="1739814at2759"/>
<evidence type="ECO:0000256" key="8">
    <source>
        <dbReference type="SAM" id="MobiDB-lite"/>
    </source>
</evidence>
<evidence type="ECO:0000256" key="7">
    <source>
        <dbReference type="ARBA" id="ARBA00023239"/>
    </source>
</evidence>
<comment type="cofactor">
    <cofactor evidence="1">
        <name>Mg(2+)</name>
        <dbReference type="ChEBI" id="CHEBI:18420"/>
    </cofactor>
</comment>
<keyword evidence="7" id="KW-0456">Lyase</keyword>